<name>A0ABY5J4B0_9BACT</name>
<reference evidence="1" key="1">
    <citation type="submission" date="2022-07" db="EMBL/GenBank/DDBJ databases">
        <title>Complete genome of Mycoplasma equigenitalium type strain T37.</title>
        <authorList>
            <person name="Spergser J."/>
        </authorList>
    </citation>
    <scope>NUCLEOTIDE SEQUENCE</scope>
    <source>
        <strain evidence="1">T37</strain>
    </source>
</reference>
<dbReference type="Proteomes" id="UP001059576">
    <property type="component" value="Chromosome"/>
</dbReference>
<organism evidence="1 2">
    <name type="scientific">Mycoplasmopsis equigenitalium</name>
    <dbReference type="NCBI Taxonomy" id="114883"/>
    <lineage>
        <taxon>Bacteria</taxon>
        <taxon>Bacillati</taxon>
        <taxon>Mycoplasmatota</taxon>
        <taxon>Mycoplasmoidales</taxon>
        <taxon>Metamycoplasmataceae</taxon>
        <taxon>Mycoplasmopsis</taxon>
    </lineage>
</organism>
<protein>
    <recommendedName>
        <fullName evidence="3">Lipoprotein</fullName>
    </recommendedName>
</protein>
<dbReference type="NCBIfam" id="NF045850">
    <property type="entry name" value="ABC_Mplas_LP"/>
    <property type="match status" value="1"/>
</dbReference>
<evidence type="ECO:0000313" key="2">
    <source>
        <dbReference type="Proteomes" id="UP001059576"/>
    </source>
</evidence>
<proteinExistence type="predicted"/>
<accession>A0ABY5J4B0</accession>
<gene>
    <name evidence="1" type="ORF">NPA09_02735</name>
</gene>
<evidence type="ECO:0008006" key="3">
    <source>
        <dbReference type="Google" id="ProtNLM"/>
    </source>
</evidence>
<dbReference type="PROSITE" id="PS51257">
    <property type="entry name" value="PROKAR_LIPOPROTEIN"/>
    <property type="match status" value="1"/>
</dbReference>
<evidence type="ECO:0000313" key="1">
    <source>
        <dbReference type="EMBL" id="UUD36790.1"/>
    </source>
</evidence>
<dbReference type="RefSeq" id="WP_129723084.1">
    <property type="nucleotide sequence ID" value="NZ_CP101808.1"/>
</dbReference>
<sequence length="743" mass="86959">MRKSKLIWIISPIILLPFVTSCSSKFVAKDIYIIEKNESNPNYNKPMISTGEFAYRDSLHDSLTGNYLMRYKYIGTSKYDSLNRYFSSVSAKYLTFGLVKKINIYDGTNTFEFNADDDKQWSDVDPVEKHLIKKDSTAGYLNSTYKLDSKNDNSINSKKFLESLKIAKRIDFVLKDNLYYFDYLGNKTNKKILGTHFYNSLEASKLTNKQLNYLKLVGFKNSILDKKNFNATSFSFELENVTNPEMFLNELINNKAFSAIFQQKNKKNIELSEILYAGSYAMKTNDLNRIEYVSINNDSKIKKVIIKYNSAGEIDLQTHRIHLLNAYEQGLITSQKINIFDNFQQQDLLYKNDAGTHKLNIIKTQNDQSKILLFSDNPNFKNATFNNNYAVMMYGKNYQNHIDYDNFYNKTGLIFRNNITQIINKFTLTYTYNKTQYYDNFINPEALISNNKNSNYTNIKSAIAHIDKNKLLIFENEKTIQDEEYFSEENRKHYYSEGAVKDIYAQFKSQKYEEIKKSINNLLNHVFTSNKWNDSQIIKFDIPLLQSIDQKYISILNELLNDIDQRMKINVKVEKNPENLVKMGYNLFNSNDKNTISYLSSLLTSKQNNLFLNLLHLDNEINKNFNHLNTFKEYLFKKLNLPDTGPTGLEQLNIDEIFAQISAKNKAKEISILMESTVIAFHNENSYYDIILLINDIKNSYAAPYRIDHQINLELFNYELIQPYLLKPTRDDELVYFEDIKIL</sequence>
<keyword evidence="2" id="KW-1185">Reference proteome</keyword>
<dbReference type="EMBL" id="CP101808">
    <property type="protein sequence ID" value="UUD36790.1"/>
    <property type="molecule type" value="Genomic_DNA"/>
</dbReference>